<dbReference type="PANTHER" id="PTHR42796">
    <property type="entry name" value="FUMARYLACETOACETATE HYDROLASE DOMAIN-CONTAINING PROTEIN 2A-RELATED"/>
    <property type="match status" value="1"/>
</dbReference>
<reference evidence="4 5" key="1">
    <citation type="submission" date="2016-09" db="EMBL/GenBank/DDBJ databases">
        <title>Genomic analysis reveals versatility of anaerobic energy metabolism of Geosporobacter ferrireducens IRF9 of phylum Firmicutes.</title>
        <authorList>
            <person name="Kim S.-J."/>
        </authorList>
    </citation>
    <scope>NUCLEOTIDE SEQUENCE [LARGE SCALE GENOMIC DNA]</scope>
    <source>
        <strain evidence="4 5">IRF9</strain>
    </source>
</reference>
<dbReference type="GO" id="GO:0046872">
    <property type="term" value="F:metal ion binding"/>
    <property type="evidence" value="ECO:0007669"/>
    <property type="project" value="UniProtKB-KW"/>
</dbReference>
<keyword evidence="4" id="KW-0378">Hydrolase</keyword>
<dbReference type="InterPro" id="IPR011234">
    <property type="entry name" value="Fumarylacetoacetase-like_C"/>
</dbReference>
<protein>
    <submittedName>
        <fullName evidence="4">Hydrolase</fullName>
    </submittedName>
</protein>
<dbReference type="STRING" id="1424294.Gferi_16150"/>
<dbReference type="Pfam" id="PF01557">
    <property type="entry name" value="FAA_hydrolase"/>
    <property type="match status" value="1"/>
</dbReference>
<name>A0A1D8GJ75_9FIRM</name>
<dbReference type="RefSeq" id="WP_069978277.1">
    <property type="nucleotide sequence ID" value="NZ_CP017269.1"/>
</dbReference>
<keyword evidence="5" id="KW-1185">Reference proteome</keyword>
<dbReference type="GO" id="GO:0016787">
    <property type="term" value="F:hydrolase activity"/>
    <property type="evidence" value="ECO:0007669"/>
    <property type="project" value="UniProtKB-KW"/>
</dbReference>
<dbReference type="GO" id="GO:0019752">
    <property type="term" value="P:carboxylic acid metabolic process"/>
    <property type="evidence" value="ECO:0007669"/>
    <property type="project" value="UniProtKB-ARBA"/>
</dbReference>
<comment type="similarity">
    <text evidence="1">Belongs to the FAH family.</text>
</comment>
<dbReference type="InterPro" id="IPR051121">
    <property type="entry name" value="FAH"/>
</dbReference>
<gene>
    <name evidence="4" type="ORF">Gferi_16150</name>
</gene>
<evidence type="ECO:0000313" key="5">
    <source>
        <dbReference type="Proteomes" id="UP000095743"/>
    </source>
</evidence>
<dbReference type="GO" id="GO:0016853">
    <property type="term" value="F:isomerase activity"/>
    <property type="evidence" value="ECO:0007669"/>
    <property type="project" value="UniProtKB-ARBA"/>
</dbReference>
<feature type="domain" description="Fumarylacetoacetase-like C-terminal" evidence="3">
    <location>
        <begin position="93"/>
        <end position="303"/>
    </location>
</feature>
<evidence type="ECO:0000259" key="3">
    <source>
        <dbReference type="Pfam" id="PF01557"/>
    </source>
</evidence>
<organism evidence="4 5">
    <name type="scientific">Geosporobacter ferrireducens</name>
    <dbReference type="NCBI Taxonomy" id="1424294"/>
    <lineage>
        <taxon>Bacteria</taxon>
        <taxon>Bacillati</taxon>
        <taxon>Bacillota</taxon>
        <taxon>Clostridia</taxon>
        <taxon>Peptostreptococcales</taxon>
        <taxon>Thermotaleaceae</taxon>
        <taxon>Geosporobacter</taxon>
    </lineage>
</organism>
<dbReference type="KEGG" id="gfe:Gferi_16150"/>
<dbReference type="OrthoDB" id="9805307at2"/>
<dbReference type="AlphaFoldDB" id="A0A1D8GJ75"/>
<dbReference type="EMBL" id="CP017269">
    <property type="protein sequence ID" value="AOT70959.1"/>
    <property type="molecule type" value="Genomic_DNA"/>
</dbReference>
<dbReference type="FunFam" id="3.90.850.10:FF:000002">
    <property type="entry name" value="2-hydroxyhepta-2,4-diene-1,7-dioate isomerase"/>
    <property type="match status" value="1"/>
</dbReference>
<dbReference type="PANTHER" id="PTHR42796:SF4">
    <property type="entry name" value="FUMARYLACETOACETATE HYDROLASE DOMAIN-CONTAINING PROTEIN 2A"/>
    <property type="match status" value="1"/>
</dbReference>
<dbReference type="SUPFAM" id="SSF56529">
    <property type="entry name" value="FAH"/>
    <property type="match status" value="1"/>
</dbReference>
<dbReference type="InterPro" id="IPR036663">
    <property type="entry name" value="Fumarylacetoacetase_C_sf"/>
</dbReference>
<accession>A0A1D8GJ75</accession>
<evidence type="ECO:0000313" key="4">
    <source>
        <dbReference type="EMBL" id="AOT70959.1"/>
    </source>
</evidence>
<dbReference type="Proteomes" id="UP000095743">
    <property type="component" value="Chromosome"/>
</dbReference>
<proteinExistence type="inferred from homology"/>
<keyword evidence="2" id="KW-0479">Metal-binding</keyword>
<evidence type="ECO:0000256" key="1">
    <source>
        <dbReference type="ARBA" id="ARBA00010211"/>
    </source>
</evidence>
<sequence>MYFATYLENGSEKIGVLNSSRTKIMDMEKLYVSFGLAEGLKSCPKTMLEFVEFCHDGVLKQLQQLTDQDFNNNGVEIEKVKLCAPIPYPKRNIFCLGKNYLDHAKEVGVVLGDQDEVPQYPIYFSKVASPATGHGDVIEYMPGVVTRLDYEVELAIVIGKEGKNIPKEKAEEYIFGYTILNDVSERGLQKRHGQWHKGKSLDTFSPMGPYLVHKSMIPFPVELEISCSVNGEVRQQSNTNNLIFDIPTILSDLSKGMTLKSGDIIATGTPAGVGMGFSPFKFLNSGDIVSCSIEKIGTLTNPVK</sequence>
<dbReference type="Gene3D" id="3.90.850.10">
    <property type="entry name" value="Fumarylacetoacetase-like, C-terminal domain"/>
    <property type="match status" value="1"/>
</dbReference>
<evidence type="ECO:0000256" key="2">
    <source>
        <dbReference type="ARBA" id="ARBA00022723"/>
    </source>
</evidence>